<comment type="similarity">
    <text evidence="1 6">Belongs to the type-B carboxylesterase/lipase family.</text>
</comment>
<dbReference type="SUPFAM" id="SSF53474">
    <property type="entry name" value="alpha/beta-Hydrolases"/>
    <property type="match status" value="1"/>
</dbReference>
<feature type="compositionally biased region" description="Basic and acidic residues" evidence="7">
    <location>
        <begin position="663"/>
        <end position="675"/>
    </location>
</feature>
<evidence type="ECO:0000256" key="2">
    <source>
        <dbReference type="ARBA" id="ARBA00010515"/>
    </source>
</evidence>
<keyword evidence="10" id="KW-1185">Reference proteome</keyword>
<dbReference type="GO" id="GO:0052689">
    <property type="term" value="F:carboxylic ester hydrolase activity"/>
    <property type="evidence" value="ECO:0007669"/>
    <property type="project" value="UniProtKB-KW"/>
</dbReference>
<protein>
    <recommendedName>
        <fullName evidence="6">Carboxylic ester hydrolase</fullName>
        <ecNumber evidence="6">3.1.1.-</ecNumber>
    </recommendedName>
</protein>
<accession>A0A226DNZ6</accession>
<dbReference type="InterPro" id="IPR002168">
    <property type="entry name" value="Lipase_GDXG_HIS_AS"/>
</dbReference>
<dbReference type="OMA" id="IPWINGF"/>
<dbReference type="EMBL" id="LNIX01000015">
    <property type="protein sequence ID" value="OXA46554.1"/>
    <property type="molecule type" value="Genomic_DNA"/>
</dbReference>
<dbReference type="AlphaFoldDB" id="A0A226DNZ6"/>
<dbReference type="InterPro" id="IPR002018">
    <property type="entry name" value="CarbesteraseB"/>
</dbReference>
<proteinExistence type="inferred from homology"/>
<evidence type="ECO:0000256" key="4">
    <source>
        <dbReference type="ARBA" id="ARBA00022801"/>
    </source>
</evidence>
<evidence type="ECO:0000259" key="8">
    <source>
        <dbReference type="Pfam" id="PF00135"/>
    </source>
</evidence>
<evidence type="ECO:0000256" key="5">
    <source>
        <dbReference type="ARBA" id="ARBA00023180"/>
    </source>
</evidence>
<dbReference type="PROSITE" id="PS00122">
    <property type="entry name" value="CARBOXYLESTERASE_B_1"/>
    <property type="match status" value="1"/>
</dbReference>
<dbReference type="Pfam" id="PF00135">
    <property type="entry name" value="COesterase"/>
    <property type="match status" value="2"/>
</dbReference>
<gene>
    <name evidence="9" type="ORF">Fcan01_18587</name>
</gene>
<dbReference type="PANTHER" id="PTHR43142:SF1">
    <property type="entry name" value="CARBOXYLIC ESTER HYDROLASE"/>
    <property type="match status" value="1"/>
</dbReference>
<evidence type="ECO:0000313" key="10">
    <source>
        <dbReference type="Proteomes" id="UP000198287"/>
    </source>
</evidence>
<organism evidence="9 10">
    <name type="scientific">Folsomia candida</name>
    <name type="common">Springtail</name>
    <dbReference type="NCBI Taxonomy" id="158441"/>
    <lineage>
        <taxon>Eukaryota</taxon>
        <taxon>Metazoa</taxon>
        <taxon>Ecdysozoa</taxon>
        <taxon>Arthropoda</taxon>
        <taxon>Hexapoda</taxon>
        <taxon>Collembola</taxon>
        <taxon>Entomobryomorpha</taxon>
        <taxon>Isotomoidea</taxon>
        <taxon>Isotomidae</taxon>
        <taxon>Proisotominae</taxon>
        <taxon>Folsomia</taxon>
    </lineage>
</organism>
<name>A0A226DNZ6_FOLCA</name>
<dbReference type="EC" id="3.1.1.-" evidence="6"/>
<keyword evidence="4 6" id="KW-0378">Hydrolase</keyword>
<keyword evidence="3" id="KW-0719">Serine esterase</keyword>
<sequence>MVLFFGLFLVNTLCAVVPCQRVYDPPVPVPKKNGESEKNVNPVVTKFTFPITQNYGGGEEDLIIQTDAGLVQGFHMKTIRNRDIAAFTAIPYAEPPINDLRYRVRDICSPKSHLPESGRFDYIGNPDAPLPKKPWDGILQTNQIANKCMQVDGMQLLRIIGHEDCLYANVYTPQLSSTRRAKKIAGLPVLVFIHGGSFAFSSGGSFGPAYLLDRDVILVTFNYRLSSFGFLSTGDKTAPGNWGLKDQNLLLQWVKINIHAFGGDPSKVTIFGQSAGAVSVHLHMLSKQSQGLFRSGISQSGNAFCFWGVRDSSVDYTFRLANALKCPINESNAMVDCLRKLDPFLILYAEANLPDYKVFPGVFFGPIVEPKNDHAFLEERPEVLYAQNKVPNIPWINGFLADEGNGVGFLAWLYPLVMTELDQQWATLGPKILDLDFKGDLKHVSNVVSHIRQYYFGTKAIDFYSRKALTQMMGDRLIMSAIHKGLKYHARIAPTFGYFFNYTGRYGTAAIYGLNNHEWGISHDDDLIYLMNSTTYAPMKVGEPEYEISEFLTNVWASFATHGEPTFETDHDHKEIHFWEPINSTNDTILVVLINGDMPKMIPYPFLDRVKFWEEMNLVSQSKVGPLTLMPKNEEKPNLIANLLKPKMKPHLPSRLQFPATQKPDRNEHLRFHPR</sequence>
<feature type="region of interest" description="Disordered" evidence="7">
    <location>
        <begin position="651"/>
        <end position="675"/>
    </location>
</feature>
<feature type="signal peptide" evidence="6">
    <location>
        <begin position="1"/>
        <end position="19"/>
    </location>
</feature>
<evidence type="ECO:0000313" key="9">
    <source>
        <dbReference type="EMBL" id="OXA46554.1"/>
    </source>
</evidence>
<keyword evidence="6" id="KW-0732">Signal</keyword>
<feature type="domain" description="Carboxylesterase type B" evidence="8">
    <location>
        <begin position="128"/>
        <end position="593"/>
    </location>
</feature>
<reference evidence="9 10" key="1">
    <citation type="submission" date="2015-12" db="EMBL/GenBank/DDBJ databases">
        <title>The genome of Folsomia candida.</title>
        <authorList>
            <person name="Faddeeva A."/>
            <person name="Derks M.F."/>
            <person name="Anvar Y."/>
            <person name="Smit S."/>
            <person name="Van Straalen N."/>
            <person name="Roelofs D."/>
        </authorList>
    </citation>
    <scope>NUCLEOTIDE SEQUENCE [LARGE SCALE GENOMIC DNA]</scope>
    <source>
        <strain evidence="9 10">VU population</strain>
        <tissue evidence="9">Whole body</tissue>
    </source>
</reference>
<dbReference type="PANTHER" id="PTHR43142">
    <property type="entry name" value="CARBOXYLIC ESTER HYDROLASE"/>
    <property type="match status" value="1"/>
</dbReference>
<dbReference type="InterPro" id="IPR029058">
    <property type="entry name" value="AB_hydrolase_fold"/>
</dbReference>
<dbReference type="PROSITE" id="PS01173">
    <property type="entry name" value="LIPASE_GDXG_HIS"/>
    <property type="match status" value="1"/>
</dbReference>
<evidence type="ECO:0000256" key="1">
    <source>
        <dbReference type="ARBA" id="ARBA00005964"/>
    </source>
</evidence>
<feature type="chain" id="PRO_5011816963" description="Carboxylic ester hydrolase" evidence="6">
    <location>
        <begin position="20"/>
        <end position="675"/>
    </location>
</feature>
<dbReference type="Proteomes" id="UP000198287">
    <property type="component" value="Unassembled WGS sequence"/>
</dbReference>
<keyword evidence="5" id="KW-0325">Glycoprotein</keyword>
<dbReference type="Gene3D" id="3.40.50.1820">
    <property type="entry name" value="alpha/beta hydrolase"/>
    <property type="match status" value="1"/>
</dbReference>
<dbReference type="OrthoDB" id="6846267at2759"/>
<comment type="similarity">
    <text evidence="2">Belongs to the 'GDXG' lipolytic enzyme family.</text>
</comment>
<evidence type="ECO:0000256" key="3">
    <source>
        <dbReference type="ARBA" id="ARBA00022487"/>
    </source>
</evidence>
<comment type="caution">
    <text evidence="9">The sequence shown here is derived from an EMBL/GenBank/DDBJ whole genome shotgun (WGS) entry which is preliminary data.</text>
</comment>
<evidence type="ECO:0000256" key="6">
    <source>
        <dbReference type="RuleBase" id="RU361235"/>
    </source>
</evidence>
<dbReference type="InterPro" id="IPR019826">
    <property type="entry name" value="Carboxylesterase_B_AS"/>
</dbReference>
<evidence type="ECO:0000256" key="7">
    <source>
        <dbReference type="SAM" id="MobiDB-lite"/>
    </source>
</evidence>
<feature type="domain" description="Carboxylesterase type B" evidence="8">
    <location>
        <begin position="61"/>
        <end position="103"/>
    </location>
</feature>